<dbReference type="Pfam" id="PF12614">
    <property type="entry name" value="RRF_GI"/>
    <property type="match status" value="1"/>
</dbReference>
<evidence type="ECO:0000313" key="1">
    <source>
        <dbReference type="EMBL" id="PSW10768.1"/>
    </source>
</evidence>
<dbReference type="Proteomes" id="UP000241771">
    <property type="component" value="Unassembled WGS sequence"/>
</dbReference>
<gene>
    <name evidence="1" type="ORF">C9I98_24925</name>
</gene>
<protein>
    <recommendedName>
        <fullName evidence="3">Ribosome recycling factor</fullName>
    </recommendedName>
</protein>
<evidence type="ECO:0000313" key="2">
    <source>
        <dbReference type="Proteomes" id="UP000241771"/>
    </source>
</evidence>
<dbReference type="InterPro" id="IPR022253">
    <property type="entry name" value="Ribosome_recyc_fac_bac"/>
</dbReference>
<evidence type="ECO:0008006" key="3">
    <source>
        <dbReference type="Google" id="ProtNLM"/>
    </source>
</evidence>
<name>A0A2T3NAK5_9GAMM</name>
<comment type="caution">
    <text evidence="1">The sequence shown here is derived from an EMBL/GenBank/DDBJ whole genome shotgun (WGS) entry which is preliminary data.</text>
</comment>
<proteinExistence type="predicted"/>
<keyword evidence="2" id="KW-1185">Reference proteome</keyword>
<organism evidence="1 2">
    <name type="scientific">Photobacterium sanctipauli</name>
    <dbReference type="NCBI Taxonomy" id="1342794"/>
    <lineage>
        <taxon>Bacteria</taxon>
        <taxon>Pseudomonadati</taxon>
        <taxon>Pseudomonadota</taxon>
        <taxon>Gammaproteobacteria</taxon>
        <taxon>Vibrionales</taxon>
        <taxon>Vibrionaceae</taxon>
        <taxon>Photobacterium</taxon>
    </lineage>
</organism>
<accession>A0A2T3NAK5</accession>
<dbReference type="RefSeq" id="WP_107272619.1">
    <property type="nucleotide sequence ID" value="NZ_PYMA01000026.1"/>
</dbReference>
<dbReference type="AlphaFoldDB" id="A0A2T3NAK5"/>
<reference evidence="1 2" key="1">
    <citation type="submission" date="2018-01" db="EMBL/GenBank/DDBJ databases">
        <title>Whole genome sequencing of Histamine producing bacteria.</title>
        <authorList>
            <person name="Butler K."/>
        </authorList>
    </citation>
    <scope>NUCLEOTIDE SEQUENCE [LARGE SCALE GENOMIC DNA]</scope>
    <source>
        <strain evidence="1 2">DSM 100436</strain>
    </source>
</reference>
<dbReference type="EMBL" id="PYMA01000026">
    <property type="protein sequence ID" value="PSW10768.1"/>
    <property type="molecule type" value="Genomic_DNA"/>
</dbReference>
<sequence length="217" mass="24736">MPNAISIQINSLVQRLGREKVNELKVLFSAHQCELKRIRASRHWQATGEHDALLIVATSLNDSDDPKLQRVRSSILKALLTAEAHLPSISFRVKNIISTLPKQDVTQLKQACIECSIHYKRVYRTAHVDLIGNGDQLAQLYWQLSLQSCSLELRKQLDVLAKHLAKHNVNLHEIDHRPNLIEMIKEQPNITLNELVSKTGCSLMDARQAFDDFEFNC</sequence>